<feature type="domain" description="Carbohydrate kinase FGGY N-terminal" evidence="6">
    <location>
        <begin position="10"/>
        <end position="233"/>
    </location>
</feature>
<dbReference type="STRING" id="235985.SAMN05414137_119160"/>
<reference evidence="9" key="1">
    <citation type="submission" date="2016-10" db="EMBL/GenBank/DDBJ databases">
        <authorList>
            <person name="Varghese N."/>
        </authorList>
    </citation>
    <scope>NUCLEOTIDE SEQUENCE [LARGE SCALE GENOMIC DNA]</scope>
    <source>
        <strain evidence="9">DSM 45096 / BCRC 16803 / CGMCC 4.1857 / CIP 109030 / JCM 12277 / KCTC 19219 / NBRC 100920 / 33214</strain>
    </source>
</reference>
<organism evidence="8 9">
    <name type="scientific">Streptacidiphilus jiangxiensis</name>
    <dbReference type="NCBI Taxonomy" id="235985"/>
    <lineage>
        <taxon>Bacteria</taxon>
        <taxon>Bacillati</taxon>
        <taxon>Actinomycetota</taxon>
        <taxon>Actinomycetes</taxon>
        <taxon>Kitasatosporales</taxon>
        <taxon>Streptomycetaceae</taxon>
        <taxon>Streptacidiphilus</taxon>
    </lineage>
</organism>
<keyword evidence="9" id="KW-1185">Reference proteome</keyword>
<dbReference type="PIRSF" id="PIRSF000538">
    <property type="entry name" value="GlpK"/>
    <property type="match status" value="1"/>
</dbReference>
<sequence length="480" mass="49202">MRHDLGMAIAAGIDCSAQFTKITVCDTATGAVLRENRAPHPGVPAGTAPAEIDPQEWLRSLGAAAEGGLLEGIAAIGVSAQQQGLIGLDAGGVLVRPAMLRNDPRAASAAVSLVEELGGTAAWAHAIGAVPLASATIAKLRWLADNEPQSAKRLAEVLMPHDWLVWQLLGQSARRTTDRGDASGTGYWSTVEERYRGDLAALALGHELQQFPTVLGPAEAAGHSPEGLLIAAGTGTTMATALGLGMGLGDVMVSLGSSGTLHAVHDQAVSEPAVSTYADGTGRFLAQVVTLNAARVLRATALMLGTDLQGLSELALRSTPGAYGLVLLPYLEGERTPPLPHAAGTLAGLRVESMKPEHLARAAVEGMLCGLADALDVLRANGVAVRRVFLTGVAGRLPAVQAAAPAIFGVPVVVPAQAEYAAIGAARQAAWALAGTPEPPTWEPPSPHTVLEPGDDAPVGGAVRAQFAAVLKRTHPELGR</sequence>
<dbReference type="Gene3D" id="3.30.420.40">
    <property type="match status" value="2"/>
</dbReference>
<evidence type="ECO:0000256" key="5">
    <source>
        <dbReference type="RuleBase" id="RU003733"/>
    </source>
</evidence>
<dbReference type="PROSITE" id="PS00933">
    <property type="entry name" value="FGGY_KINASES_1"/>
    <property type="match status" value="1"/>
</dbReference>
<keyword evidence="2" id="KW-0859">Xylose metabolism</keyword>
<evidence type="ECO:0000256" key="1">
    <source>
        <dbReference type="ARBA" id="ARBA00009156"/>
    </source>
</evidence>
<comment type="similarity">
    <text evidence="1 5">Belongs to the FGGY kinase family.</text>
</comment>
<dbReference type="EMBL" id="FOAZ01000019">
    <property type="protein sequence ID" value="SEM15455.1"/>
    <property type="molecule type" value="Genomic_DNA"/>
</dbReference>
<dbReference type="InterPro" id="IPR018483">
    <property type="entry name" value="Carb_kinase_FGGY_CS"/>
</dbReference>
<dbReference type="GO" id="GO:0016773">
    <property type="term" value="F:phosphotransferase activity, alcohol group as acceptor"/>
    <property type="evidence" value="ECO:0007669"/>
    <property type="project" value="InterPro"/>
</dbReference>
<dbReference type="Pfam" id="PF00370">
    <property type="entry name" value="FGGY_N"/>
    <property type="match status" value="1"/>
</dbReference>
<keyword evidence="3 5" id="KW-0808">Transferase</keyword>
<proteinExistence type="inferred from homology"/>
<dbReference type="GO" id="GO:0016301">
    <property type="term" value="F:kinase activity"/>
    <property type="evidence" value="ECO:0007669"/>
    <property type="project" value="UniProtKB-KW"/>
</dbReference>
<evidence type="ECO:0000259" key="6">
    <source>
        <dbReference type="Pfam" id="PF00370"/>
    </source>
</evidence>
<accession>A0A1H7W316</accession>
<dbReference type="SUPFAM" id="SSF53067">
    <property type="entry name" value="Actin-like ATPase domain"/>
    <property type="match status" value="2"/>
</dbReference>
<name>A0A1H7W316_STRJI</name>
<protein>
    <submittedName>
        <fullName evidence="8">Xylulokinase</fullName>
    </submittedName>
</protein>
<dbReference type="Pfam" id="PF02782">
    <property type="entry name" value="FGGY_C"/>
    <property type="match status" value="1"/>
</dbReference>
<keyword evidence="2" id="KW-0119">Carbohydrate metabolism</keyword>
<dbReference type="InterPro" id="IPR018485">
    <property type="entry name" value="FGGY_C"/>
</dbReference>
<dbReference type="eggNOG" id="COG1070">
    <property type="taxonomic scope" value="Bacteria"/>
</dbReference>
<keyword evidence="4 5" id="KW-0418">Kinase</keyword>
<dbReference type="PROSITE" id="PS00445">
    <property type="entry name" value="FGGY_KINASES_2"/>
    <property type="match status" value="1"/>
</dbReference>
<dbReference type="Proteomes" id="UP000183015">
    <property type="component" value="Unassembled WGS sequence"/>
</dbReference>
<gene>
    <name evidence="8" type="ORF">SAMN05414137_119160</name>
</gene>
<evidence type="ECO:0000313" key="9">
    <source>
        <dbReference type="Proteomes" id="UP000183015"/>
    </source>
</evidence>
<feature type="domain" description="Carbohydrate kinase FGGY C-terminal" evidence="7">
    <location>
        <begin position="252"/>
        <end position="433"/>
    </location>
</feature>
<evidence type="ECO:0000259" key="7">
    <source>
        <dbReference type="Pfam" id="PF02782"/>
    </source>
</evidence>
<evidence type="ECO:0000256" key="2">
    <source>
        <dbReference type="ARBA" id="ARBA00022629"/>
    </source>
</evidence>
<dbReference type="InterPro" id="IPR000577">
    <property type="entry name" value="Carb_kinase_FGGY"/>
</dbReference>
<dbReference type="InterPro" id="IPR018484">
    <property type="entry name" value="FGGY_N"/>
</dbReference>
<dbReference type="InterPro" id="IPR050406">
    <property type="entry name" value="FGGY_Carb_Kinase"/>
</dbReference>
<evidence type="ECO:0000256" key="4">
    <source>
        <dbReference type="ARBA" id="ARBA00022777"/>
    </source>
</evidence>
<dbReference type="AlphaFoldDB" id="A0A1H7W316"/>
<dbReference type="PANTHER" id="PTHR43095">
    <property type="entry name" value="SUGAR KINASE"/>
    <property type="match status" value="1"/>
</dbReference>
<dbReference type="GO" id="GO:0042732">
    <property type="term" value="P:D-xylose metabolic process"/>
    <property type="evidence" value="ECO:0007669"/>
    <property type="project" value="UniProtKB-KW"/>
</dbReference>
<evidence type="ECO:0000256" key="3">
    <source>
        <dbReference type="ARBA" id="ARBA00022679"/>
    </source>
</evidence>
<dbReference type="InterPro" id="IPR043129">
    <property type="entry name" value="ATPase_NBD"/>
</dbReference>
<dbReference type="PANTHER" id="PTHR43095:SF5">
    <property type="entry name" value="XYLULOSE KINASE"/>
    <property type="match status" value="1"/>
</dbReference>
<evidence type="ECO:0000313" key="8">
    <source>
        <dbReference type="EMBL" id="SEM15455.1"/>
    </source>
</evidence>